<evidence type="ECO:0000313" key="3">
    <source>
        <dbReference type="EMBL" id="KAF2635010.1"/>
    </source>
</evidence>
<keyword evidence="4" id="KW-1185">Reference proteome</keyword>
<sequence>MSFLSKPLGGALYSVFFFLQLVAVVSAIKIDQKSCTKYKTQLDSAMKEVEAMVQYAEKRAADTTNKRQGSLLQDMLHASNEDDTSVLKKVQATFNEVGKTLKDNTVVIHCDDTHLTKSSATLYNDNSNGRQASVQVLNRADRKANLGACGGIQRGFTYSYFDAKTKKAAGEVIILCSDGPTGALQAANPTKKLGDFRNNNLEVVDQGLDMAGGFLSYMILHELMHVTDANSFPVNPGNSEELYGYEKITGHAAGAAGSASSGPNSITRLANADSWALLAAGWYMNNHKVENGKWKNLPKAERVSAVLKRGIEGRGRKKSKAKTTKVKTTAAEKTTKVVATTKAEATKAPETTKAATTKAPATISKAPVTSATIPASSAIHISSSSKPAVTSSKASSVIVSSKAFSAVVSKASSDASSLASTSKPVSGSASASASKSGSSVLPSGSASVGGTKSASSLPGSVSASSSAISGSVTKSASGTLTGSSASITGSSLSGSASVSGSLSHSASASSESISGSASASSGITASPTPSASEHPSAASSFEGADPPIETGAIENQSSFPDLTDISDLLDSATNLMDSITPLIDTDTNTDSDAQWSDDVTAETPTDETTDDAETPAQSEDDTETVVESEDSSESEDGDTENPTTPEGEEETEGASSDGAVPLSGTNATIPSILPSGTGFATLPGPTGFTTVVRRH</sequence>
<reference evidence="3" key="1">
    <citation type="journal article" date="2020" name="Stud. Mycol.">
        <title>101 Dothideomycetes genomes: a test case for predicting lifestyles and emergence of pathogens.</title>
        <authorList>
            <person name="Haridas S."/>
            <person name="Albert R."/>
            <person name="Binder M."/>
            <person name="Bloem J."/>
            <person name="Labutti K."/>
            <person name="Salamov A."/>
            <person name="Andreopoulos B."/>
            <person name="Baker S."/>
            <person name="Barry K."/>
            <person name="Bills G."/>
            <person name="Bluhm B."/>
            <person name="Cannon C."/>
            <person name="Castanera R."/>
            <person name="Culley D."/>
            <person name="Daum C."/>
            <person name="Ezra D."/>
            <person name="Gonzalez J."/>
            <person name="Henrissat B."/>
            <person name="Kuo A."/>
            <person name="Liang C."/>
            <person name="Lipzen A."/>
            <person name="Lutzoni F."/>
            <person name="Magnuson J."/>
            <person name="Mondo S."/>
            <person name="Nolan M."/>
            <person name="Ohm R."/>
            <person name="Pangilinan J."/>
            <person name="Park H.-J."/>
            <person name="Ramirez L."/>
            <person name="Alfaro M."/>
            <person name="Sun H."/>
            <person name="Tritt A."/>
            <person name="Yoshinaga Y."/>
            <person name="Zwiers L.-H."/>
            <person name="Turgeon B."/>
            <person name="Goodwin S."/>
            <person name="Spatafora J."/>
            <person name="Crous P."/>
            <person name="Grigoriev I."/>
        </authorList>
    </citation>
    <scope>NUCLEOTIDE SEQUENCE</scope>
    <source>
        <strain evidence="3">CBS 473.64</strain>
    </source>
</reference>
<dbReference type="EMBL" id="MU006811">
    <property type="protein sequence ID" value="KAF2635010.1"/>
    <property type="molecule type" value="Genomic_DNA"/>
</dbReference>
<feature type="compositionally biased region" description="Acidic residues" evidence="1">
    <location>
        <begin position="604"/>
        <end position="639"/>
    </location>
</feature>
<feature type="compositionally biased region" description="Polar residues" evidence="1">
    <location>
        <begin position="585"/>
        <end position="594"/>
    </location>
</feature>
<feature type="region of interest" description="Disordered" evidence="1">
    <location>
        <begin position="346"/>
        <end position="365"/>
    </location>
</feature>
<gene>
    <name evidence="3" type="ORF">P280DRAFT_202755</name>
</gene>
<feature type="region of interest" description="Disordered" evidence="1">
    <location>
        <begin position="417"/>
        <end position="468"/>
    </location>
</feature>
<protein>
    <recommendedName>
        <fullName evidence="5">Lysine-specific metallo-endopeptidase domain-containing protein</fullName>
    </recommendedName>
</protein>
<feature type="compositionally biased region" description="Low complexity" evidence="1">
    <location>
        <begin position="498"/>
        <end position="540"/>
    </location>
</feature>
<dbReference type="GO" id="GO:0008237">
    <property type="term" value="F:metallopeptidase activity"/>
    <property type="evidence" value="ECO:0007669"/>
    <property type="project" value="InterPro"/>
</dbReference>
<dbReference type="InterPro" id="IPR024079">
    <property type="entry name" value="MetalloPept_cat_dom_sf"/>
</dbReference>
<evidence type="ECO:0000313" key="4">
    <source>
        <dbReference type="Proteomes" id="UP000799753"/>
    </source>
</evidence>
<keyword evidence="2" id="KW-0732">Signal</keyword>
<dbReference type="Gene3D" id="3.40.390.10">
    <property type="entry name" value="Collagenase (Catalytic Domain)"/>
    <property type="match status" value="1"/>
</dbReference>
<feature type="signal peptide" evidence="2">
    <location>
        <begin position="1"/>
        <end position="27"/>
    </location>
</feature>
<accession>A0A6A6RIA8</accession>
<evidence type="ECO:0008006" key="5">
    <source>
        <dbReference type="Google" id="ProtNLM"/>
    </source>
</evidence>
<feature type="region of interest" description="Disordered" evidence="1">
    <location>
        <begin position="585"/>
        <end position="695"/>
    </location>
</feature>
<feature type="region of interest" description="Disordered" evidence="1">
    <location>
        <begin position="498"/>
        <end position="560"/>
    </location>
</feature>
<dbReference type="Proteomes" id="UP000799753">
    <property type="component" value="Unassembled WGS sequence"/>
</dbReference>
<organism evidence="3 4">
    <name type="scientific">Massarina eburnea CBS 473.64</name>
    <dbReference type="NCBI Taxonomy" id="1395130"/>
    <lineage>
        <taxon>Eukaryota</taxon>
        <taxon>Fungi</taxon>
        <taxon>Dikarya</taxon>
        <taxon>Ascomycota</taxon>
        <taxon>Pezizomycotina</taxon>
        <taxon>Dothideomycetes</taxon>
        <taxon>Pleosporomycetidae</taxon>
        <taxon>Pleosporales</taxon>
        <taxon>Massarineae</taxon>
        <taxon>Massarinaceae</taxon>
        <taxon>Massarina</taxon>
    </lineage>
</organism>
<dbReference type="OrthoDB" id="5345836at2759"/>
<proteinExistence type="predicted"/>
<evidence type="ECO:0000256" key="2">
    <source>
        <dbReference type="SAM" id="SignalP"/>
    </source>
</evidence>
<evidence type="ECO:0000256" key="1">
    <source>
        <dbReference type="SAM" id="MobiDB-lite"/>
    </source>
</evidence>
<dbReference type="AlphaFoldDB" id="A0A6A6RIA8"/>
<name>A0A6A6RIA8_9PLEO</name>
<feature type="chain" id="PRO_5025413514" description="Lysine-specific metallo-endopeptidase domain-containing protein" evidence="2">
    <location>
        <begin position="28"/>
        <end position="695"/>
    </location>
</feature>